<proteinExistence type="predicted"/>
<dbReference type="Proteomes" id="UP001139384">
    <property type="component" value="Unassembled WGS sequence"/>
</dbReference>
<organism evidence="1 2">
    <name type="scientific">Streptomyces muensis</name>
    <dbReference type="NCBI Taxonomy" id="1077944"/>
    <lineage>
        <taxon>Bacteria</taxon>
        <taxon>Bacillati</taxon>
        <taxon>Actinomycetota</taxon>
        <taxon>Actinomycetes</taxon>
        <taxon>Kitasatosporales</taxon>
        <taxon>Streptomycetaceae</taxon>
        <taxon>Streptomyces</taxon>
    </lineage>
</organism>
<evidence type="ECO:0000313" key="1">
    <source>
        <dbReference type="EMBL" id="MCF1598296.1"/>
    </source>
</evidence>
<dbReference type="AlphaFoldDB" id="A0A9X1Q6T5"/>
<gene>
    <name evidence="1" type="ORF">L0P92_32805</name>
</gene>
<sequence length="144" mass="15539">MIERRLVTQALGALLATATGKPCGAGALPQVDGKPAEPPYSVLRSLTLTLDGAPFTDRHEDSDTYYQVDCVARTHAQAEWLADRVRTAVLGRDTDGAWLHALTVPGFSCYARELALDAGPEDDPAAVIVSYVIRFQLRWTPATG</sequence>
<name>A0A9X1Q6T5_STRM4</name>
<accession>A0A9X1Q6T5</accession>
<dbReference type="RefSeq" id="WP_234766700.1">
    <property type="nucleotide sequence ID" value="NZ_JAKEIP010000203.1"/>
</dbReference>
<comment type="caution">
    <text evidence="1">The sequence shown here is derived from an EMBL/GenBank/DDBJ whole genome shotgun (WGS) entry which is preliminary data.</text>
</comment>
<keyword evidence="2" id="KW-1185">Reference proteome</keyword>
<reference evidence="1" key="1">
    <citation type="submission" date="2022-01" db="EMBL/GenBank/DDBJ databases">
        <title>Draft Genome Sequences of Seven Type Strains of the Genus Streptomyces.</title>
        <authorList>
            <person name="Aziz S."/>
            <person name="Coretto E."/>
            <person name="Chronakova A."/>
            <person name="Sproer C."/>
            <person name="Huber K."/>
            <person name="Nouioui I."/>
            <person name="Gross H."/>
        </authorList>
    </citation>
    <scope>NUCLEOTIDE SEQUENCE</scope>
    <source>
        <strain evidence="1">DSM 103493</strain>
    </source>
</reference>
<evidence type="ECO:0000313" key="2">
    <source>
        <dbReference type="Proteomes" id="UP001139384"/>
    </source>
</evidence>
<dbReference type="EMBL" id="JAKEIP010000203">
    <property type="protein sequence ID" value="MCF1598296.1"/>
    <property type="molecule type" value="Genomic_DNA"/>
</dbReference>
<protein>
    <submittedName>
        <fullName evidence="1">Uncharacterized protein</fullName>
    </submittedName>
</protein>